<comment type="subcellular location">
    <subcellularLocation>
        <location evidence="1">Cell membrane</location>
        <topology evidence="1">Multi-pass membrane protein</topology>
    </subcellularLocation>
</comment>
<feature type="transmembrane region" description="Helical" evidence="8">
    <location>
        <begin position="164"/>
        <end position="182"/>
    </location>
</feature>
<dbReference type="GO" id="GO:0006835">
    <property type="term" value="P:dicarboxylic acid transport"/>
    <property type="evidence" value="ECO:0007669"/>
    <property type="project" value="TreeGrafter"/>
</dbReference>
<dbReference type="EMBL" id="LT906462">
    <property type="protein sequence ID" value="SNV58391.1"/>
    <property type="molecule type" value="Genomic_DNA"/>
</dbReference>
<keyword evidence="3" id="KW-1003">Cell membrane</keyword>
<evidence type="ECO:0000256" key="4">
    <source>
        <dbReference type="ARBA" id="ARBA00022692"/>
    </source>
</evidence>
<evidence type="ECO:0000256" key="8">
    <source>
        <dbReference type="SAM" id="Phobius"/>
    </source>
</evidence>
<keyword evidence="10" id="KW-1185">Reference proteome</keyword>
<sequence>MNEKIKKPRRRYISLPTQILIALVLGVVVGYFLNGQDHLIKFIQPVGDIFLNLIKMIVIPIVFCSLALSISNVGDMHTVGRYGWKTILYFEIITTIAIGLGIIFGNLFKPGLGLDPDKLPKGDISKYEQTADAAEKSTYGNHVIDTIVSIIPTNIFEALTAGELLPIIFFAVFFGLAIAAIGEKGQPVKDVLGGVLEAVFWMIHRILRLAPYGVFAFICVTIMTFGLSALIPLLKLLLVVVGAMVFFIVVVLGIVAKICGINIFSIVRILKDELLLAFSTSSSETVLPSVMEKMEKFGAPKDIVSFVIPTGYTFNLDGSALYQSIAALFVAQMYGVHLSLTQQLILMFTLMITSKGMAAVPGTSIVVLITTLGSMGLNPEGLALIIGIDRLLDMSRTCVNVVGNALSTVVVSKWENKYDYEKGQQYLETYKKA</sequence>
<evidence type="ECO:0000256" key="6">
    <source>
        <dbReference type="ARBA" id="ARBA00022989"/>
    </source>
</evidence>
<reference evidence="9 10" key="1">
    <citation type="submission" date="2017-06" db="EMBL/GenBank/DDBJ databases">
        <authorList>
            <consortium name="Pathogen Informatics"/>
        </authorList>
    </citation>
    <scope>NUCLEOTIDE SEQUENCE [LARGE SCALE GENOMIC DNA]</scope>
    <source>
        <strain evidence="9 10">NCTC13839</strain>
    </source>
</reference>
<evidence type="ECO:0000256" key="7">
    <source>
        <dbReference type="ARBA" id="ARBA00023136"/>
    </source>
</evidence>
<organism evidence="9 10">
    <name type="scientific">Mammaliicoccus stepanovicii</name>
    <dbReference type="NCBI Taxonomy" id="643214"/>
    <lineage>
        <taxon>Bacteria</taxon>
        <taxon>Bacillati</taxon>
        <taxon>Bacillota</taxon>
        <taxon>Bacilli</taxon>
        <taxon>Bacillales</taxon>
        <taxon>Staphylococcaceae</taxon>
        <taxon>Mammaliicoccus</taxon>
    </lineage>
</organism>
<evidence type="ECO:0000256" key="2">
    <source>
        <dbReference type="ARBA" id="ARBA00022448"/>
    </source>
</evidence>
<dbReference type="InterPro" id="IPR036458">
    <property type="entry name" value="Na:dicarbo_symporter_sf"/>
</dbReference>
<dbReference type="PROSITE" id="PS00714">
    <property type="entry name" value="NA_DICARBOXYL_SYMP_2"/>
    <property type="match status" value="1"/>
</dbReference>
<dbReference type="FunFam" id="1.10.3860.10:FF:000001">
    <property type="entry name" value="C4-dicarboxylate transport protein"/>
    <property type="match status" value="1"/>
</dbReference>
<evidence type="ECO:0000313" key="10">
    <source>
        <dbReference type="Proteomes" id="UP000242084"/>
    </source>
</evidence>
<evidence type="ECO:0000256" key="5">
    <source>
        <dbReference type="ARBA" id="ARBA00022847"/>
    </source>
</evidence>
<dbReference type="Proteomes" id="UP000242084">
    <property type="component" value="Chromosome 1"/>
</dbReference>
<dbReference type="AlphaFoldDB" id="A0A239YGL7"/>
<proteinExistence type="predicted"/>
<gene>
    <name evidence="9" type="primary">gltT</name>
    <name evidence="9" type="ORF">SAMEA4384403_00459</name>
</gene>
<dbReference type="RefSeq" id="WP_240610496.1">
    <property type="nucleotide sequence ID" value="NZ_PPQZ01000054.1"/>
</dbReference>
<dbReference type="GO" id="GO:0015293">
    <property type="term" value="F:symporter activity"/>
    <property type="evidence" value="ECO:0007669"/>
    <property type="project" value="UniProtKB-KW"/>
</dbReference>
<evidence type="ECO:0000256" key="3">
    <source>
        <dbReference type="ARBA" id="ARBA00022475"/>
    </source>
</evidence>
<feature type="transmembrane region" description="Helical" evidence="8">
    <location>
        <begin position="237"/>
        <end position="264"/>
    </location>
</feature>
<protein>
    <submittedName>
        <fullName evidence="9">Proton/glutamate symport protein @ Sodium/glutamate symport protein</fullName>
    </submittedName>
</protein>
<evidence type="ECO:0000313" key="9">
    <source>
        <dbReference type="EMBL" id="SNV58391.1"/>
    </source>
</evidence>
<dbReference type="Pfam" id="PF00375">
    <property type="entry name" value="SDF"/>
    <property type="match status" value="1"/>
</dbReference>
<feature type="transmembrane region" description="Helical" evidence="8">
    <location>
        <begin position="209"/>
        <end position="231"/>
    </location>
</feature>
<dbReference type="InterPro" id="IPR018107">
    <property type="entry name" value="Na-dicarboxylate_symporter_CS"/>
</dbReference>
<dbReference type="SUPFAM" id="SSF118215">
    <property type="entry name" value="Proton glutamate symport protein"/>
    <property type="match status" value="1"/>
</dbReference>
<keyword evidence="4 8" id="KW-0812">Transmembrane</keyword>
<feature type="transmembrane region" description="Helical" evidence="8">
    <location>
        <begin position="12"/>
        <end position="33"/>
    </location>
</feature>
<dbReference type="GO" id="GO:0005886">
    <property type="term" value="C:plasma membrane"/>
    <property type="evidence" value="ECO:0007669"/>
    <property type="project" value="UniProtKB-SubCell"/>
</dbReference>
<feature type="transmembrane region" description="Helical" evidence="8">
    <location>
        <begin position="325"/>
        <end position="352"/>
    </location>
</feature>
<feature type="transmembrane region" description="Helical" evidence="8">
    <location>
        <begin position="53"/>
        <end position="74"/>
    </location>
</feature>
<keyword evidence="5" id="KW-0769">Symport</keyword>
<feature type="transmembrane region" description="Helical" evidence="8">
    <location>
        <begin position="86"/>
        <end position="108"/>
    </location>
</feature>
<keyword evidence="7 8" id="KW-0472">Membrane</keyword>
<keyword evidence="6 8" id="KW-1133">Transmembrane helix</keyword>
<dbReference type="PANTHER" id="PTHR42865:SF7">
    <property type="entry name" value="PROTON_GLUTAMATE-ASPARTATE SYMPORTER"/>
    <property type="match status" value="1"/>
</dbReference>
<keyword evidence="2" id="KW-0813">Transport</keyword>
<dbReference type="Gene3D" id="1.10.3860.10">
    <property type="entry name" value="Sodium:dicarboxylate symporter"/>
    <property type="match status" value="1"/>
</dbReference>
<dbReference type="KEGG" id="sste:SAMEA4384403_0459"/>
<accession>A0A239YGL7</accession>
<feature type="transmembrane region" description="Helical" evidence="8">
    <location>
        <begin position="364"/>
        <end position="386"/>
    </location>
</feature>
<name>A0A239YGL7_9STAP</name>
<dbReference type="InterPro" id="IPR001991">
    <property type="entry name" value="Na-dicarboxylate_symporter"/>
</dbReference>
<dbReference type="PROSITE" id="PS00713">
    <property type="entry name" value="NA_DICARBOXYL_SYMP_1"/>
    <property type="match status" value="1"/>
</dbReference>
<dbReference type="PRINTS" id="PR00173">
    <property type="entry name" value="EDTRNSPORT"/>
</dbReference>
<evidence type="ECO:0000256" key="1">
    <source>
        <dbReference type="ARBA" id="ARBA00004651"/>
    </source>
</evidence>
<dbReference type="PANTHER" id="PTHR42865">
    <property type="entry name" value="PROTON/GLUTAMATE-ASPARTATE SYMPORTER"/>
    <property type="match status" value="1"/>
</dbReference>